<dbReference type="PROSITE" id="PS00977">
    <property type="entry name" value="FAD_G3PDH_1"/>
    <property type="match status" value="1"/>
</dbReference>
<keyword evidence="6 7" id="KW-0560">Oxidoreductase</keyword>
<evidence type="ECO:0000256" key="4">
    <source>
        <dbReference type="ARBA" id="ARBA00022630"/>
    </source>
</evidence>
<dbReference type="GO" id="GO:0006072">
    <property type="term" value="P:glycerol-3-phosphate metabolic process"/>
    <property type="evidence" value="ECO:0007669"/>
    <property type="project" value="UniProtKB-UniRule"/>
</dbReference>
<feature type="domain" description="FAD dependent oxidoreductase" evidence="8">
    <location>
        <begin position="76"/>
        <end position="440"/>
    </location>
</feature>
<name>A0A899FW59_9ASCO</name>
<dbReference type="InterPro" id="IPR036188">
    <property type="entry name" value="FAD/NAD-bd_sf"/>
</dbReference>
<dbReference type="GO" id="GO:0004368">
    <property type="term" value="F:glycerol-3-phosphate dehydrogenase (quinone) activity"/>
    <property type="evidence" value="ECO:0007669"/>
    <property type="project" value="UniProtKB-EC"/>
</dbReference>
<dbReference type="SUPFAM" id="SSF54373">
    <property type="entry name" value="FAD-linked reductases, C-terminal domain"/>
    <property type="match status" value="1"/>
</dbReference>
<dbReference type="InterPro" id="IPR000447">
    <property type="entry name" value="G3P_DH_FAD-dep"/>
</dbReference>
<evidence type="ECO:0000256" key="3">
    <source>
        <dbReference type="ARBA" id="ARBA00013029"/>
    </source>
</evidence>
<dbReference type="SUPFAM" id="SSF51905">
    <property type="entry name" value="FAD/NAD(P)-binding domain"/>
    <property type="match status" value="1"/>
</dbReference>
<evidence type="ECO:0000256" key="7">
    <source>
        <dbReference type="RuleBase" id="RU361217"/>
    </source>
</evidence>
<evidence type="ECO:0000313" key="10">
    <source>
        <dbReference type="EMBL" id="QSL64545.1"/>
    </source>
</evidence>
<reference evidence="10" key="1">
    <citation type="submission" date="2020-06" db="EMBL/GenBank/DDBJ databases">
        <title>Genomes of multiple members of Pneumocystis genus reveal paths to human pathogen Pneumocystis jirovecii.</title>
        <authorList>
            <person name="Cisse O.H."/>
            <person name="Ma L."/>
            <person name="Dekker J."/>
            <person name="Khil P."/>
            <person name="Jo J."/>
            <person name="Brenchley J."/>
            <person name="Blair R."/>
            <person name="Pahar B."/>
            <person name="Chabe M."/>
            <person name="Van Rompay K.A."/>
            <person name="Keesler R."/>
            <person name="Sukura A."/>
            <person name="Hirsch V."/>
            <person name="Kutty G."/>
            <person name="Liu Y."/>
            <person name="Peng L."/>
            <person name="Chen J."/>
            <person name="Song J."/>
            <person name="Weissenbacher-Lang C."/>
            <person name="Xu J."/>
            <person name="Upham N.S."/>
            <person name="Stajich J.E."/>
            <person name="Cuomo C.A."/>
            <person name="Cushion M.T."/>
            <person name="Kovacs J.A."/>
        </authorList>
    </citation>
    <scope>NUCLEOTIDE SEQUENCE</scope>
    <source>
        <strain evidence="10">2A</strain>
    </source>
</reference>
<dbReference type="AlphaFoldDB" id="A0A899FW59"/>
<evidence type="ECO:0000259" key="8">
    <source>
        <dbReference type="Pfam" id="PF01266"/>
    </source>
</evidence>
<evidence type="ECO:0000256" key="1">
    <source>
        <dbReference type="ARBA" id="ARBA00001974"/>
    </source>
</evidence>
<dbReference type="Pfam" id="PF01266">
    <property type="entry name" value="DAO"/>
    <property type="match status" value="1"/>
</dbReference>
<keyword evidence="11" id="KW-1185">Reference proteome</keyword>
<organism evidence="10 11">
    <name type="scientific">Pneumocystis wakefieldiae</name>
    <dbReference type="NCBI Taxonomy" id="38082"/>
    <lineage>
        <taxon>Eukaryota</taxon>
        <taxon>Fungi</taxon>
        <taxon>Dikarya</taxon>
        <taxon>Ascomycota</taxon>
        <taxon>Taphrinomycotina</taxon>
        <taxon>Pneumocystomycetes</taxon>
        <taxon>Pneumocystaceae</taxon>
        <taxon>Pneumocystis</taxon>
    </lineage>
</organism>
<evidence type="ECO:0000256" key="2">
    <source>
        <dbReference type="ARBA" id="ARBA00007330"/>
    </source>
</evidence>
<dbReference type="EC" id="1.1.5.3" evidence="3 7"/>
<comment type="catalytic activity">
    <reaction evidence="7">
        <text>a quinone + sn-glycerol 3-phosphate = dihydroxyacetone phosphate + a quinol</text>
        <dbReference type="Rhea" id="RHEA:18977"/>
        <dbReference type="ChEBI" id="CHEBI:24646"/>
        <dbReference type="ChEBI" id="CHEBI:57597"/>
        <dbReference type="ChEBI" id="CHEBI:57642"/>
        <dbReference type="ChEBI" id="CHEBI:132124"/>
        <dbReference type="EC" id="1.1.5.3"/>
    </reaction>
</comment>
<proteinExistence type="inferred from homology"/>
<comment type="similarity">
    <text evidence="2 7">Belongs to the FAD-dependent glycerol-3-phosphate dehydrogenase family.</text>
</comment>
<dbReference type="Proteomes" id="UP000663699">
    <property type="component" value="Chromosome 2"/>
</dbReference>
<gene>
    <name evidence="10" type="ORF">MERGE_001846</name>
</gene>
<dbReference type="Gene3D" id="3.50.50.60">
    <property type="entry name" value="FAD/NAD(P)-binding domain"/>
    <property type="match status" value="1"/>
</dbReference>
<evidence type="ECO:0000313" key="11">
    <source>
        <dbReference type="Proteomes" id="UP000663699"/>
    </source>
</evidence>
<dbReference type="InterPro" id="IPR038299">
    <property type="entry name" value="DAO_C_sf"/>
</dbReference>
<comment type="cofactor">
    <cofactor evidence="1 7">
        <name>FAD</name>
        <dbReference type="ChEBI" id="CHEBI:57692"/>
    </cofactor>
</comment>
<dbReference type="Pfam" id="PF16901">
    <property type="entry name" value="DAO_C"/>
    <property type="match status" value="1"/>
</dbReference>
<accession>A0A899FW59</accession>
<keyword evidence="4 7" id="KW-0285">Flavoprotein</keyword>
<dbReference type="Gene3D" id="3.30.9.10">
    <property type="entry name" value="D-Amino Acid Oxidase, subunit A, domain 2"/>
    <property type="match status" value="1"/>
</dbReference>
<dbReference type="InterPro" id="IPR031656">
    <property type="entry name" value="DAO_C"/>
</dbReference>
<dbReference type="PANTHER" id="PTHR11985:SF15">
    <property type="entry name" value="GLYCEROL-3-PHOSPHATE DEHYDROGENASE, MITOCHONDRIAL"/>
    <property type="match status" value="1"/>
</dbReference>
<evidence type="ECO:0000259" key="9">
    <source>
        <dbReference type="Pfam" id="PF16901"/>
    </source>
</evidence>
<dbReference type="PRINTS" id="PR01001">
    <property type="entry name" value="FADG3PDH"/>
</dbReference>
<dbReference type="OrthoDB" id="264015at2759"/>
<protein>
    <recommendedName>
        <fullName evidence="3 7">Glycerol-3-phosphate dehydrogenase</fullName>
        <ecNumber evidence="3 7">1.1.5.3</ecNumber>
    </recommendedName>
</protein>
<sequence>MTQNSFFKVSGKRFMQILGGTILVSMPVYCFRKEYISADSLKVNIPTPDTFSKILSREEQIERLKSHSRNDGSEYDLLVIGGGATGAGCALDAASRGLKVALVEKYDFSSGTSSKSTKLIHGGIRYLEKAFKTLDWDQYALVQEALHERSIFLYNAPHLAFISPIMIPIYKWWKVPYFWLGVKTYDFLAGDKNTKPSFFLSKTKTLENLPILRTNYLAGALVYYDGLHNDSRMNIGLILTSVLYGANVANYVEVFEFKKNGNGKICGVVVRDRLTGDTWTIAAKGVINATGPFADILRSLDSSSTSKMLSLSSGTHIVLPGYYSPSNIGFINPNTSDGRVIFFLPWQGNILVGTTDSPTKISFDPVPKEEEISWILSEIKKYLNPKFIIKREDVLAAWSGIRPLVHKPGSKDTRSLVRSHIIDVSDSGLLTISGGKWTTYRLMAEDTIDRAIKEFNLKPSSTKCLTQHVQLIGASGWSDTLYISLIREFGIDLDISKYLSENYGDRASSVLNMSELRGRRGHVRGIRLSDKYPFIDGEVRYAVRMEYAQTCSDVLARRTRLAFLDVLAALDALPKVIDIMSEELNWSETRKELEWKNTIEFLCSMGLSETLRNLTRADVENGNF</sequence>
<evidence type="ECO:0000256" key="5">
    <source>
        <dbReference type="ARBA" id="ARBA00022827"/>
    </source>
</evidence>
<dbReference type="EMBL" id="CP054533">
    <property type="protein sequence ID" value="QSL64545.1"/>
    <property type="molecule type" value="Genomic_DNA"/>
</dbReference>
<dbReference type="PROSITE" id="PS00978">
    <property type="entry name" value="FAD_G3PDH_2"/>
    <property type="match status" value="1"/>
</dbReference>
<dbReference type="InterPro" id="IPR006076">
    <property type="entry name" value="FAD-dep_OxRdtase"/>
</dbReference>
<dbReference type="GO" id="GO:0005739">
    <property type="term" value="C:mitochondrion"/>
    <property type="evidence" value="ECO:0007669"/>
    <property type="project" value="TreeGrafter"/>
</dbReference>
<evidence type="ECO:0000256" key="6">
    <source>
        <dbReference type="ARBA" id="ARBA00023002"/>
    </source>
</evidence>
<feature type="domain" description="Alpha-glycerophosphate oxidase C-terminal" evidence="9">
    <location>
        <begin position="464"/>
        <end position="591"/>
    </location>
</feature>
<keyword evidence="5" id="KW-0274">FAD</keyword>
<dbReference type="PANTHER" id="PTHR11985">
    <property type="entry name" value="GLYCEROL-3-PHOSPHATE DEHYDROGENASE"/>
    <property type="match status" value="1"/>
</dbReference>
<dbReference type="FunFam" id="1.10.8.870:FF:000010">
    <property type="entry name" value="Glycerol-3-phosphate dehydrogenase"/>
    <property type="match status" value="1"/>
</dbReference>
<dbReference type="Gene3D" id="1.10.8.870">
    <property type="entry name" value="Alpha-glycerophosphate oxidase, cap domain"/>
    <property type="match status" value="1"/>
</dbReference>